<keyword evidence="2" id="KW-0808">Transferase</keyword>
<dbReference type="OrthoDB" id="9784513at2"/>
<feature type="domain" description="Rhodanese" evidence="1">
    <location>
        <begin position="61"/>
        <end position="151"/>
    </location>
</feature>
<proteinExistence type="predicted"/>
<dbReference type="CDD" id="cd00158">
    <property type="entry name" value="RHOD"/>
    <property type="match status" value="1"/>
</dbReference>
<dbReference type="Pfam" id="PF00581">
    <property type="entry name" value="Rhodanese"/>
    <property type="match status" value="1"/>
</dbReference>
<evidence type="ECO:0000313" key="3">
    <source>
        <dbReference type="Proteomes" id="UP000199533"/>
    </source>
</evidence>
<dbReference type="Gene3D" id="3.40.250.10">
    <property type="entry name" value="Rhodanese-like domain"/>
    <property type="match status" value="1"/>
</dbReference>
<sequence length="151" mass="17098">MAYNTCYHYRAVRINIMKNYFLLLFTLFVLLTVQNLRADKIAPEKIIGARTISTGTAKLLLDRGYPFVDVRGKSDFDKGHLPGAYHLSVKSDDFSAKNLSKIAAKDAAVIFYCNGITCLGSAMATEQAVLWGWEKVFYYREGYKAWQAAEY</sequence>
<dbReference type="EMBL" id="FOSP01000033">
    <property type="protein sequence ID" value="SFL12454.1"/>
    <property type="molecule type" value="Genomic_DNA"/>
</dbReference>
<dbReference type="SMART" id="SM00450">
    <property type="entry name" value="RHOD"/>
    <property type="match status" value="1"/>
</dbReference>
<evidence type="ECO:0000259" key="1">
    <source>
        <dbReference type="PROSITE" id="PS50206"/>
    </source>
</evidence>
<keyword evidence="3" id="KW-1185">Reference proteome</keyword>
<dbReference type="Proteomes" id="UP000199533">
    <property type="component" value="Unassembled WGS sequence"/>
</dbReference>
<accession>A0A1I4F3F3</accession>
<gene>
    <name evidence="2" type="ORF">SAMN05216302_103319</name>
</gene>
<dbReference type="InterPro" id="IPR036873">
    <property type="entry name" value="Rhodanese-like_dom_sf"/>
</dbReference>
<dbReference type="PROSITE" id="PS50206">
    <property type="entry name" value="RHODANESE_3"/>
    <property type="match status" value="1"/>
</dbReference>
<dbReference type="PROSITE" id="PS00380">
    <property type="entry name" value="RHODANESE_1"/>
    <property type="match status" value="1"/>
</dbReference>
<reference evidence="3" key="1">
    <citation type="submission" date="2016-10" db="EMBL/GenBank/DDBJ databases">
        <authorList>
            <person name="Varghese N."/>
            <person name="Submissions S."/>
        </authorList>
    </citation>
    <scope>NUCLEOTIDE SEQUENCE [LARGE SCALE GENOMIC DNA]</scope>
    <source>
        <strain evidence="3">Nm69</strain>
    </source>
</reference>
<dbReference type="STRING" id="52441.SAMN05216302_103319"/>
<dbReference type="GO" id="GO:0004792">
    <property type="term" value="F:thiosulfate-cyanide sulfurtransferase activity"/>
    <property type="evidence" value="ECO:0007669"/>
    <property type="project" value="InterPro"/>
</dbReference>
<protein>
    <submittedName>
        <fullName evidence="2">Rhodanese-related sulfurtransferase</fullName>
    </submittedName>
</protein>
<dbReference type="SUPFAM" id="SSF52821">
    <property type="entry name" value="Rhodanese/Cell cycle control phosphatase"/>
    <property type="match status" value="1"/>
</dbReference>
<dbReference type="InterPro" id="IPR001763">
    <property type="entry name" value="Rhodanese-like_dom"/>
</dbReference>
<dbReference type="InterPro" id="IPR001307">
    <property type="entry name" value="Thiosulphate_STrfase_CS"/>
</dbReference>
<evidence type="ECO:0000313" key="2">
    <source>
        <dbReference type="EMBL" id="SFL12454.1"/>
    </source>
</evidence>
<dbReference type="AlphaFoldDB" id="A0A1I4F3F3"/>
<name>A0A1I4F3F3_9PROT</name>
<organism evidence="2 3">
    <name type="scientific">Nitrosomonas aestuarii</name>
    <dbReference type="NCBI Taxonomy" id="52441"/>
    <lineage>
        <taxon>Bacteria</taxon>
        <taxon>Pseudomonadati</taxon>
        <taxon>Pseudomonadota</taxon>
        <taxon>Betaproteobacteria</taxon>
        <taxon>Nitrosomonadales</taxon>
        <taxon>Nitrosomonadaceae</taxon>
        <taxon>Nitrosomonas</taxon>
    </lineage>
</organism>